<comment type="caution">
    <text evidence="1">The sequence shown here is derived from an EMBL/GenBank/DDBJ whole genome shotgun (WGS) entry which is preliminary data.</text>
</comment>
<dbReference type="Proteomes" id="UP000828251">
    <property type="component" value="Unassembled WGS sequence"/>
</dbReference>
<dbReference type="PANTHER" id="PTHR33116">
    <property type="entry name" value="REVERSE TRANSCRIPTASE ZINC-BINDING DOMAIN-CONTAINING PROTEIN-RELATED-RELATED"/>
    <property type="match status" value="1"/>
</dbReference>
<dbReference type="AlphaFoldDB" id="A0A9D3W3E9"/>
<evidence type="ECO:0000313" key="1">
    <source>
        <dbReference type="EMBL" id="KAH1108221.1"/>
    </source>
</evidence>
<name>A0A9D3W3E9_9ROSI</name>
<accession>A0A9D3W3E9</accession>
<evidence type="ECO:0008006" key="3">
    <source>
        <dbReference type="Google" id="ProtNLM"/>
    </source>
</evidence>
<gene>
    <name evidence="1" type="ORF">J1N35_011989</name>
</gene>
<dbReference type="OrthoDB" id="998808at2759"/>
<sequence>MGCFLLPKSVCEDMKRIIAKFWWQKSFGKRGIHWCSWNSLCELKEFGGLGFRNFAKFNLALLAKQGWRLLENPNSPLAQTLKAKYYPNSDFLNSELGNLLSYTWKSI</sequence>
<protein>
    <recommendedName>
        <fullName evidence="3">Reverse transcriptase zinc-binding domain-containing protein</fullName>
    </recommendedName>
</protein>
<keyword evidence="2" id="KW-1185">Reference proteome</keyword>
<dbReference type="EMBL" id="JAIQCV010000004">
    <property type="protein sequence ID" value="KAH1108221.1"/>
    <property type="molecule type" value="Genomic_DNA"/>
</dbReference>
<evidence type="ECO:0000313" key="2">
    <source>
        <dbReference type="Proteomes" id="UP000828251"/>
    </source>
</evidence>
<dbReference type="PANTHER" id="PTHR33116:SF86">
    <property type="entry name" value="REVERSE TRANSCRIPTASE DOMAIN-CONTAINING PROTEIN"/>
    <property type="match status" value="1"/>
</dbReference>
<proteinExistence type="predicted"/>
<reference evidence="1 2" key="1">
    <citation type="journal article" date="2021" name="Plant Biotechnol. J.">
        <title>Multi-omics assisted identification of the key and species-specific regulatory components of drought-tolerant mechanisms in Gossypium stocksii.</title>
        <authorList>
            <person name="Yu D."/>
            <person name="Ke L."/>
            <person name="Zhang D."/>
            <person name="Wu Y."/>
            <person name="Sun Y."/>
            <person name="Mei J."/>
            <person name="Sun J."/>
            <person name="Sun Y."/>
        </authorList>
    </citation>
    <scope>NUCLEOTIDE SEQUENCE [LARGE SCALE GENOMIC DNA]</scope>
    <source>
        <strain evidence="2">cv. E1</strain>
        <tissue evidence="1">Leaf</tissue>
    </source>
</reference>
<organism evidence="1 2">
    <name type="scientific">Gossypium stocksii</name>
    <dbReference type="NCBI Taxonomy" id="47602"/>
    <lineage>
        <taxon>Eukaryota</taxon>
        <taxon>Viridiplantae</taxon>
        <taxon>Streptophyta</taxon>
        <taxon>Embryophyta</taxon>
        <taxon>Tracheophyta</taxon>
        <taxon>Spermatophyta</taxon>
        <taxon>Magnoliopsida</taxon>
        <taxon>eudicotyledons</taxon>
        <taxon>Gunneridae</taxon>
        <taxon>Pentapetalae</taxon>
        <taxon>rosids</taxon>
        <taxon>malvids</taxon>
        <taxon>Malvales</taxon>
        <taxon>Malvaceae</taxon>
        <taxon>Malvoideae</taxon>
        <taxon>Gossypium</taxon>
    </lineage>
</organism>